<gene>
    <name evidence="8" type="ORF">SAMN02927928_3032</name>
</gene>
<keyword evidence="2 6" id="KW-0812">Transmembrane</keyword>
<dbReference type="Proteomes" id="UP000199150">
    <property type="component" value="Unassembled WGS sequence"/>
</dbReference>
<organism evidence="8 9">
    <name type="scientific">Asticcacaulis taihuensis</name>
    <dbReference type="NCBI Taxonomy" id="260084"/>
    <lineage>
        <taxon>Bacteria</taxon>
        <taxon>Pseudomonadati</taxon>
        <taxon>Pseudomonadota</taxon>
        <taxon>Alphaproteobacteria</taxon>
        <taxon>Caulobacterales</taxon>
        <taxon>Caulobacteraceae</taxon>
        <taxon>Asticcacaulis</taxon>
    </lineage>
</organism>
<keyword evidence="3 6" id="KW-1133">Transmembrane helix</keyword>
<keyword evidence="9" id="KW-1185">Reference proteome</keyword>
<dbReference type="EMBL" id="FMTS01000005">
    <property type="protein sequence ID" value="SCW73206.1"/>
    <property type="molecule type" value="Genomic_DNA"/>
</dbReference>
<dbReference type="InterPro" id="IPR010817">
    <property type="entry name" value="HemY_N"/>
</dbReference>
<reference evidence="9" key="1">
    <citation type="submission" date="2016-10" db="EMBL/GenBank/DDBJ databases">
        <authorList>
            <person name="Varghese N."/>
            <person name="Submissions S."/>
        </authorList>
    </citation>
    <scope>NUCLEOTIDE SEQUENCE [LARGE SCALE GENOMIC DNA]</scope>
    <source>
        <strain evidence="9">CGMCC 1.3431</strain>
    </source>
</reference>
<sequence length="516" mass="55742">MTRTVLILLGIIALVALAIAGIGDAGQASLVWLGYRIDTSASAAIIIVGIMAFCAVSFWNVALWLSRSPQRAERARARARRKQGDETLTRGFLAVANGDGAEARRQAAKALDVCDNVPVVRILTAMAAEQSGDDVATRTAYSAMLNVPELKLAGLKGLMHLAKGQGEKTEAVRLATEAYNQSKPAMWAFETLFEARLEAGEWAEALDLIDGALNRKLISPIFSERAKASLMAASAARLETSDDAQMRDQALDYAQRAAKLQPAFTPAAIIAARLLNKAKKVGRAEDVLEAAWGAQPHPAIWLTYRDLVSSETPKERARRLQGLIDRNKNHRESRMLQLERALLAGSKPDITAAMAALADDATEDKLTKRVSGLMSRGAQGLGDLEAARTWVAQAALASGEPEWSDIDAEGNAFAYSASDWSDLILTFARNAALAHPRYERGEKGLPEVPDLSSRYVPSMPFIKAARKTTGGKINPIPQPDDPGDYDTAITGQNLDVIAVPQVKTARPRRTSPRTKK</sequence>
<evidence type="ECO:0000256" key="5">
    <source>
        <dbReference type="SAM" id="MobiDB-lite"/>
    </source>
</evidence>
<name>A0A1G4SVV8_9CAUL</name>
<dbReference type="STRING" id="260084.SAMN02927928_3032"/>
<evidence type="ECO:0000256" key="4">
    <source>
        <dbReference type="ARBA" id="ARBA00023136"/>
    </source>
</evidence>
<evidence type="ECO:0000256" key="2">
    <source>
        <dbReference type="ARBA" id="ARBA00022692"/>
    </source>
</evidence>
<dbReference type="InterPro" id="IPR011990">
    <property type="entry name" value="TPR-like_helical_dom_sf"/>
</dbReference>
<dbReference type="SUPFAM" id="SSF48452">
    <property type="entry name" value="TPR-like"/>
    <property type="match status" value="1"/>
</dbReference>
<comment type="subcellular location">
    <subcellularLocation>
        <location evidence="1">Membrane</location>
    </subcellularLocation>
</comment>
<feature type="domain" description="HemY N-terminal" evidence="7">
    <location>
        <begin position="26"/>
        <end position="132"/>
    </location>
</feature>
<evidence type="ECO:0000256" key="3">
    <source>
        <dbReference type="ARBA" id="ARBA00022989"/>
    </source>
</evidence>
<feature type="region of interest" description="Disordered" evidence="5">
    <location>
        <begin position="468"/>
        <end position="487"/>
    </location>
</feature>
<dbReference type="GO" id="GO:0016020">
    <property type="term" value="C:membrane"/>
    <property type="evidence" value="ECO:0007669"/>
    <property type="project" value="UniProtKB-SubCell"/>
</dbReference>
<dbReference type="OrthoDB" id="9798343at2"/>
<feature type="transmembrane region" description="Helical" evidence="6">
    <location>
        <begin position="44"/>
        <end position="66"/>
    </location>
</feature>
<keyword evidence="4 6" id="KW-0472">Membrane</keyword>
<evidence type="ECO:0000313" key="9">
    <source>
        <dbReference type="Proteomes" id="UP000199150"/>
    </source>
</evidence>
<evidence type="ECO:0000256" key="1">
    <source>
        <dbReference type="ARBA" id="ARBA00004370"/>
    </source>
</evidence>
<evidence type="ECO:0000256" key="6">
    <source>
        <dbReference type="SAM" id="Phobius"/>
    </source>
</evidence>
<evidence type="ECO:0000259" key="7">
    <source>
        <dbReference type="Pfam" id="PF07219"/>
    </source>
</evidence>
<proteinExistence type="predicted"/>
<dbReference type="RefSeq" id="WP_090649688.1">
    <property type="nucleotide sequence ID" value="NZ_CBCRYE010000008.1"/>
</dbReference>
<evidence type="ECO:0000313" key="8">
    <source>
        <dbReference type="EMBL" id="SCW73206.1"/>
    </source>
</evidence>
<accession>A0A1G4SVV8</accession>
<dbReference type="Pfam" id="PF07219">
    <property type="entry name" value="HemY_N"/>
    <property type="match status" value="1"/>
</dbReference>
<dbReference type="Gene3D" id="1.25.40.10">
    <property type="entry name" value="Tetratricopeptide repeat domain"/>
    <property type="match status" value="1"/>
</dbReference>
<dbReference type="AlphaFoldDB" id="A0A1G4SVV8"/>
<protein>
    <submittedName>
        <fullName evidence="8">HemY protein</fullName>
    </submittedName>
</protein>